<feature type="compositionally biased region" description="Pro residues" evidence="1">
    <location>
        <begin position="56"/>
        <end position="66"/>
    </location>
</feature>
<name>J3MMB1_ORYBR</name>
<dbReference type="Gramene" id="OB07G25430.1">
    <property type="protein sequence ID" value="OB07G25430.1"/>
    <property type="gene ID" value="OB07G25430"/>
</dbReference>
<accession>J3MMB1</accession>
<dbReference type="HOGENOM" id="CLU_2405884_0_0_1"/>
<organism evidence="2">
    <name type="scientific">Oryza brachyantha</name>
    <name type="common">malo sina</name>
    <dbReference type="NCBI Taxonomy" id="4533"/>
    <lineage>
        <taxon>Eukaryota</taxon>
        <taxon>Viridiplantae</taxon>
        <taxon>Streptophyta</taxon>
        <taxon>Embryophyta</taxon>
        <taxon>Tracheophyta</taxon>
        <taxon>Spermatophyta</taxon>
        <taxon>Magnoliopsida</taxon>
        <taxon>Liliopsida</taxon>
        <taxon>Poales</taxon>
        <taxon>Poaceae</taxon>
        <taxon>BOP clade</taxon>
        <taxon>Oryzoideae</taxon>
        <taxon>Oryzeae</taxon>
        <taxon>Oryzinae</taxon>
        <taxon>Oryza</taxon>
    </lineage>
</organism>
<feature type="compositionally biased region" description="Low complexity" evidence="1">
    <location>
        <begin position="69"/>
        <end position="87"/>
    </location>
</feature>
<evidence type="ECO:0000313" key="2">
    <source>
        <dbReference type="EnsemblPlants" id="OB07G25430.1"/>
    </source>
</evidence>
<reference evidence="2" key="2">
    <citation type="submission" date="2013-04" db="UniProtKB">
        <authorList>
            <consortium name="EnsemblPlants"/>
        </authorList>
    </citation>
    <scope>IDENTIFICATION</scope>
</reference>
<proteinExistence type="predicted"/>
<sequence length="93" mass="10628">MFLRREMTINIKVSVTMYAARCSLKKESNKSSQFIPRKEKKKSKYIWSAPQRNGAKPPPPPRPPPRLVTYTTPSPNHATTTTTTPTETRTRGR</sequence>
<evidence type="ECO:0000256" key="1">
    <source>
        <dbReference type="SAM" id="MobiDB-lite"/>
    </source>
</evidence>
<feature type="region of interest" description="Disordered" evidence="1">
    <location>
        <begin position="25"/>
        <end position="93"/>
    </location>
</feature>
<dbReference type="EnsemblPlants" id="OB07G25430.1">
    <property type="protein sequence ID" value="OB07G25430.1"/>
    <property type="gene ID" value="OB07G25430"/>
</dbReference>
<protein>
    <submittedName>
        <fullName evidence="2">Uncharacterized protein</fullName>
    </submittedName>
</protein>
<dbReference type="Proteomes" id="UP000006038">
    <property type="component" value="Chromosome 7"/>
</dbReference>
<dbReference type="AlphaFoldDB" id="J3MMB1"/>
<evidence type="ECO:0000313" key="3">
    <source>
        <dbReference type="Proteomes" id="UP000006038"/>
    </source>
</evidence>
<keyword evidence="3" id="KW-1185">Reference proteome</keyword>
<reference evidence="2" key="1">
    <citation type="journal article" date="2013" name="Nat. Commun.">
        <title>Whole-genome sequencing of Oryza brachyantha reveals mechanisms underlying Oryza genome evolution.</title>
        <authorList>
            <person name="Chen J."/>
            <person name="Huang Q."/>
            <person name="Gao D."/>
            <person name="Wang J."/>
            <person name="Lang Y."/>
            <person name="Liu T."/>
            <person name="Li B."/>
            <person name="Bai Z."/>
            <person name="Luis Goicoechea J."/>
            <person name="Liang C."/>
            <person name="Chen C."/>
            <person name="Zhang W."/>
            <person name="Sun S."/>
            <person name="Liao Y."/>
            <person name="Zhang X."/>
            <person name="Yang L."/>
            <person name="Song C."/>
            <person name="Wang M."/>
            <person name="Shi J."/>
            <person name="Liu G."/>
            <person name="Liu J."/>
            <person name="Zhou H."/>
            <person name="Zhou W."/>
            <person name="Yu Q."/>
            <person name="An N."/>
            <person name="Chen Y."/>
            <person name="Cai Q."/>
            <person name="Wang B."/>
            <person name="Liu B."/>
            <person name="Min J."/>
            <person name="Huang Y."/>
            <person name="Wu H."/>
            <person name="Li Z."/>
            <person name="Zhang Y."/>
            <person name="Yin Y."/>
            <person name="Song W."/>
            <person name="Jiang J."/>
            <person name="Jackson S.A."/>
            <person name="Wing R.A."/>
            <person name="Wang J."/>
            <person name="Chen M."/>
        </authorList>
    </citation>
    <scope>NUCLEOTIDE SEQUENCE [LARGE SCALE GENOMIC DNA]</scope>
    <source>
        <strain evidence="2">cv. IRGC 101232</strain>
    </source>
</reference>